<reference evidence="4" key="1">
    <citation type="journal article" date="2017" name="Nat. Ecol. Evol.">
        <title>Genome expansion and lineage-specific genetic innovations in the forest pathogenic fungi Armillaria.</title>
        <authorList>
            <person name="Sipos G."/>
            <person name="Prasanna A.N."/>
            <person name="Walter M.C."/>
            <person name="O'Connor E."/>
            <person name="Balint B."/>
            <person name="Krizsan K."/>
            <person name="Kiss B."/>
            <person name="Hess J."/>
            <person name="Varga T."/>
            <person name="Slot J."/>
            <person name="Riley R."/>
            <person name="Boka B."/>
            <person name="Rigling D."/>
            <person name="Barry K."/>
            <person name="Lee J."/>
            <person name="Mihaltcheva S."/>
            <person name="LaButti K."/>
            <person name="Lipzen A."/>
            <person name="Waldron R."/>
            <person name="Moloney N.M."/>
            <person name="Sperisen C."/>
            <person name="Kredics L."/>
            <person name="Vagvoelgyi C."/>
            <person name="Patrignani A."/>
            <person name="Fitzpatrick D."/>
            <person name="Nagy I."/>
            <person name="Doyle S."/>
            <person name="Anderson J.B."/>
            <person name="Grigoriev I.V."/>
            <person name="Gueldener U."/>
            <person name="Muensterkoetter M."/>
            <person name="Nagy L.G."/>
        </authorList>
    </citation>
    <scope>NUCLEOTIDE SEQUENCE [LARGE SCALE GENOMIC DNA]</scope>
    <source>
        <strain evidence="4">Ar21-2</strain>
    </source>
</reference>
<dbReference type="EMBL" id="KZ293659">
    <property type="protein sequence ID" value="PBK92353.1"/>
    <property type="molecule type" value="Genomic_DNA"/>
</dbReference>
<dbReference type="Pfam" id="PF01627">
    <property type="entry name" value="Hpt"/>
    <property type="match status" value="1"/>
</dbReference>
<dbReference type="Gene3D" id="1.20.120.160">
    <property type="entry name" value="HPT domain"/>
    <property type="match status" value="1"/>
</dbReference>
<name>A0A2H3DVP2_ARMGA</name>
<dbReference type="STRING" id="47427.A0A2H3DVP2"/>
<feature type="modified residue" description="Phosphohistidine" evidence="1">
    <location>
        <position position="18"/>
    </location>
</feature>
<feature type="domain" description="HPt" evidence="2">
    <location>
        <begin position="1"/>
        <end position="80"/>
    </location>
</feature>
<protein>
    <recommendedName>
        <fullName evidence="2">HPt domain-containing protein</fullName>
    </recommendedName>
</protein>
<sequence>MDSALQAKCLQELSSLGHILKGSSGQIGVSHVKVSCQKIQCCSKLHDEHDDGNVFDTQALDRIMALLAQVKFDHEVAEVWLKN</sequence>
<evidence type="ECO:0000259" key="2">
    <source>
        <dbReference type="PROSITE" id="PS50894"/>
    </source>
</evidence>
<dbReference type="InterPro" id="IPR036641">
    <property type="entry name" value="HPT_dom_sf"/>
</dbReference>
<accession>A0A2H3DVP2</accession>
<organism evidence="3 4">
    <name type="scientific">Armillaria gallica</name>
    <name type="common">Bulbous honey fungus</name>
    <name type="synonym">Armillaria bulbosa</name>
    <dbReference type="NCBI Taxonomy" id="47427"/>
    <lineage>
        <taxon>Eukaryota</taxon>
        <taxon>Fungi</taxon>
        <taxon>Dikarya</taxon>
        <taxon>Basidiomycota</taxon>
        <taxon>Agaricomycotina</taxon>
        <taxon>Agaricomycetes</taxon>
        <taxon>Agaricomycetidae</taxon>
        <taxon>Agaricales</taxon>
        <taxon>Marasmiineae</taxon>
        <taxon>Physalacriaceae</taxon>
        <taxon>Armillaria</taxon>
    </lineage>
</organism>
<dbReference type="PROSITE" id="PS50894">
    <property type="entry name" value="HPT"/>
    <property type="match status" value="1"/>
</dbReference>
<dbReference type="OrthoDB" id="1673781at2759"/>
<dbReference type="InParanoid" id="A0A2H3DVP2"/>
<dbReference type="GO" id="GO:0000160">
    <property type="term" value="P:phosphorelay signal transduction system"/>
    <property type="evidence" value="ECO:0007669"/>
    <property type="project" value="InterPro"/>
</dbReference>
<evidence type="ECO:0000313" key="3">
    <source>
        <dbReference type="EMBL" id="PBK92353.1"/>
    </source>
</evidence>
<gene>
    <name evidence="3" type="ORF">ARMGADRAFT_1105119</name>
</gene>
<keyword evidence="4" id="KW-1185">Reference proteome</keyword>
<dbReference type="Proteomes" id="UP000217790">
    <property type="component" value="Unassembled WGS sequence"/>
</dbReference>
<evidence type="ECO:0000313" key="4">
    <source>
        <dbReference type="Proteomes" id="UP000217790"/>
    </source>
</evidence>
<dbReference type="InterPro" id="IPR008207">
    <property type="entry name" value="Sig_transdc_His_kin_Hpt_dom"/>
</dbReference>
<dbReference type="SUPFAM" id="SSF47226">
    <property type="entry name" value="Histidine-containing phosphotransfer domain, HPT domain"/>
    <property type="match status" value="1"/>
</dbReference>
<dbReference type="OMA" id="SCTRIQH"/>
<proteinExistence type="predicted"/>
<dbReference type="AlphaFoldDB" id="A0A2H3DVP2"/>
<evidence type="ECO:0000256" key="1">
    <source>
        <dbReference type="PROSITE-ProRule" id="PRU00110"/>
    </source>
</evidence>
<feature type="non-terminal residue" evidence="3">
    <location>
        <position position="83"/>
    </location>
</feature>
<keyword evidence="1" id="KW-0597">Phosphoprotein</keyword>